<organism evidence="1 2">
    <name type="scientific">Sphagnum jensenii</name>
    <dbReference type="NCBI Taxonomy" id="128206"/>
    <lineage>
        <taxon>Eukaryota</taxon>
        <taxon>Viridiplantae</taxon>
        <taxon>Streptophyta</taxon>
        <taxon>Embryophyta</taxon>
        <taxon>Bryophyta</taxon>
        <taxon>Sphagnophytina</taxon>
        <taxon>Sphagnopsida</taxon>
        <taxon>Sphagnales</taxon>
        <taxon>Sphagnaceae</taxon>
        <taxon>Sphagnum</taxon>
    </lineage>
</organism>
<sequence>MEQTLETSLRNQKGLARLHFVELLMGNPKDTKSIVRRTQTHSDNDESEVGAELQVGYQGTHLKGSFRITGTNGDTSAREEAYENCTSSDVWRGFIYQDLSSTK</sequence>
<accession>A0ABP0X5Q7</accession>
<keyword evidence="2" id="KW-1185">Reference proteome</keyword>
<proteinExistence type="predicted"/>
<gene>
    <name evidence="1" type="ORF">CSSPJE1EN1_LOCUS19924</name>
</gene>
<reference evidence="1" key="1">
    <citation type="submission" date="2024-02" db="EMBL/GenBank/DDBJ databases">
        <authorList>
            <consortium name="ELIXIR-Norway"/>
            <consortium name="Elixir Norway"/>
        </authorList>
    </citation>
    <scope>NUCLEOTIDE SEQUENCE</scope>
</reference>
<dbReference type="EMBL" id="OZ020101">
    <property type="protein sequence ID" value="CAK9274446.1"/>
    <property type="molecule type" value="Genomic_DNA"/>
</dbReference>
<name>A0ABP0X5Q7_9BRYO</name>
<evidence type="ECO:0000313" key="2">
    <source>
        <dbReference type="Proteomes" id="UP001497444"/>
    </source>
</evidence>
<dbReference type="Proteomes" id="UP001497444">
    <property type="component" value="Chromosome 6"/>
</dbReference>
<protein>
    <submittedName>
        <fullName evidence="1">Uncharacterized protein</fullName>
    </submittedName>
</protein>
<evidence type="ECO:0000313" key="1">
    <source>
        <dbReference type="EMBL" id="CAK9274446.1"/>
    </source>
</evidence>